<evidence type="ECO:0000256" key="4">
    <source>
        <dbReference type="ARBA" id="ARBA00022692"/>
    </source>
</evidence>
<feature type="transmembrane region" description="Helical" evidence="9">
    <location>
        <begin position="292"/>
        <end position="313"/>
    </location>
</feature>
<evidence type="ECO:0000256" key="3">
    <source>
        <dbReference type="ARBA" id="ARBA00022475"/>
    </source>
</evidence>
<comment type="similarity">
    <text evidence="2">Belongs to the insect chemoreceptor superfamily. Gustatory receptor (GR) family. Gr5a subfamily.</text>
</comment>
<dbReference type="GO" id="GO:0007165">
    <property type="term" value="P:signal transduction"/>
    <property type="evidence" value="ECO:0007669"/>
    <property type="project" value="UniProtKB-KW"/>
</dbReference>
<dbReference type="Proteomes" id="UP000838756">
    <property type="component" value="Unassembled WGS sequence"/>
</dbReference>
<comment type="subcellular location">
    <subcellularLocation>
        <location evidence="1">Cell membrane</location>
        <topology evidence="1">Multi-pass membrane protein</topology>
    </subcellularLocation>
</comment>
<dbReference type="OrthoDB" id="5800391at2759"/>
<feature type="transmembrane region" description="Helical" evidence="9">
    <location>
        <begin position="64"/>
        <end position="84"/>
    </location>
</feature>
<evidence type="ECO:0000256" key="7">
    <source>
        <dbReference type="ARBA" id="ARBA00023170"/>
    </source>
</evidence>
<feature type="transmembrane region" description="Helical" evidence="9">
    <location>
        <begin position="365"/>
        <end position="383"/>
    </location>
</feature>
<comment type="function">
    <text evidence="8">Plays a role in the sugar gustatory response.</text>
</comment>
<dbReference type="GO" id="GO:0050916">
    <property type="term" value="P:sensory perception of sweet taste"/>
    <property type="evidence" value="ECO:0007669"/>
    <property type="project" value="UniProtKB-ARBA"/>
</dbReference>
<keyword evidence="7 8" id="KW-0675">Receptor</keyword>
<keyword evidence="5 9" id="KW-1133">Transmembrane helix</keyword>
<keyword evidence="8" id="KW-0807">Transducer</keyword>
<evidence type="ECO:0000256" key="8">
    <source>
        <dbReference type="PIRNR" id="PIRNR038981"/>
    </source>
</evidence>
<evidence type="ECO:0000256" key="1">
    <source>
        <dbReference type="ARBA" id="ARBA00004651"/>
    </source>
</evidence>
<evidence type="ECO:0000313" key="10">
    <source>
        <dbReference type="EMBL" id="CAH2238182.1"/>
    </source>
</evidence>
<dbReference type="InterPro" id="IPR009318">
    <property type="entry name" value="Gustatory_rcpt"/>
</dbReference>
<proteinExistence type="inferred from homology"/>
<organism evidence="10 11">
    <name type="scientific">Pararge aegeria aegeria</name>
    <dbReference type="NCBI Taxonomy" id="348720"/>
    <lineage>
        <taxon>Eukaryota</taxon>
        <taxon>Metazoa</taxon>
        <taxon>Ecdysozoa</taxon>
        <taxon>Arthropoda</taxon>
        <taxon>Hexapoda</taxon>
        <taxon>Insecta</taxon>
        <taxon>Pterygota</taxon>
        <taxon>Neoptera</taxon>
        <taxon>Endopterygota</taxon>
        <taxon>Lepidoptera</taxon>
        <taxon>Glossata</taxon>
        <taxon>Ditrysia</taxon>
        <taxon>Papilionoidea</taxon>
        <taxon>Nymphalidae</taxon>
        <taxon>Satyrinae</taxon>
        <taxon>Satyrini</taxon>
        <taxon>Parargina</taxon>
        <taxon>Pararge</taxon>
    </lineage>
</organism>
<dbReference type="PANTHER" id="PTHR21421">
    <property type="entry name" value="GUSTATORY RECEPTOR"/>
    <property type="match status" value="1"/>
</dbReference>
<dbReference type="GO" id="GO:0008527">
    <property type="term" value="F:taste receptor activity"/>
    <property type="evidence" value="ECO:0007669"/>
    <property type="project" value="InterPro"/>
</dbReference>
<keyword evidence="11" id="KW-1185">Reference proteome</keyword>
<evidence type="ECO:0000313" key="11">
    <source>
        <dbReference type="Proteomes" id="UP000838756"/>
    </source>
</evidence>
<evidence type="ECO:0000256" key="9">
    <source>
        <dbReference type="SAM" id="Phobius"/>
    </source>
</evidence>
<gene>
    <name evidence="10" type="primary">jg13016</name>
    <name evidence="10" type="ORF">PAEG_LOCUS15322</name>
</gene>
<evidence type="ECO:0000256" key="6">
    <source>
        <dbReference type="ARBA" id="ARBA00023136"/>
    </source>
</evidence>
<dbReference type="GO" id="GO:0005886">
    <property type="term" value="C:plasma membrane"/>
    <property type="evidence" value="ECO:0007669"/>
    <property type="project" value="UniProtKB-SubCell"/>
</dbReference>
<keyword evidence="4 9" id="KW-0812">Transmembrane</keyword>
<reference evidence="10" key="1">
    <citation type="submission" date="2022-03" db="EMBL/GenBank/DDBJ databases">
        <authorList>
            <person name="Lindestad O."/>
        </authorList>
    </citation>
    <scope>NUCLEOTIDE SEQUENCE</scope>
</reference>
<accession>A0A8S4RKW8</accession>
<dbReference type="Pfam" id="PF06151">
    <property type="entry name" value="Trehalose_recp"/>
    <property type="match status" value="1"/>
</dbReference>
<evidence type="ECO:0000256" key="5">
    <source>
        <dbReference type="ARBA" id="ARBA00022989"/>
    </source>
</evidence>
<dbReference type="EMBL" id="CAKXAJ010025326">
    <property type="protein sequence ID" value="CAH2238182.1"/>
    <property type="molecule type" value="Genomic_DNA"/>
</dbReference>
<dbReference type="PANTHER" id="PTHR21421:SF29">
    <property type="entry name" value="GUSTATORY RECEPTOR 5A FOR TREHALOSE-RELATED"/>
    <property type="match status" value="1"/>
</dbReference>
<evidence type="ECO:0000256" key="2">
    <source>
        <dbReference type="ARBA" id="ARBA00005327"/>
    </source>
</evidence>
<dbReference type="AlphaFoldDB" id="A0A8S4RKW8"/>
<feature type="transmembrane region" description="Helical" evidence="9">
    <location>
        <begin position="244"/>
        <end position="265"/>
    </location>
</feature>
<name>A0A8S4RKW8_9NEOP</name>
<feature type="transmembrane region" description="Helical" evidence="9">
    <location>
        <begin position="120"/>
        <end position="142"/>
    </location>
</feature>
<keyword evidence="3" id="KW-1003">Cell membrane</keyword>
<protein>
    <recommendedName>
        <fullName evidence="8">Gustatory receptor</fullName>
    </recommendedName>
</protein>
<sequence length="393" mass="44264">MFMGRLYPAAPRDSFDVVCPPGWGSTSATFTGAGLPLKHLGTPTSMGSPSYVPHPLPLQVRDSLSYVASIVFFLTNTIITVLFLRIASKWPKLCHYIARTEAVDPLYDTTLVRKCNLSCILIMFLAALEYTLSHLAGFVLAADCEPDNIYRKFITNSYSWIDVIIDYSEALGVLTQFLNLQCTFNWNFTDVFVICISFYLTSRLEQVNKKIAATRGKTVPSSFWRTIREDYNRATSLVRRVDEVIGGVIFISFANNLFFICLQLLHTLSNGIKATPPCREPDKRLFYGYEHALYYTYSLVFLLLRSTIFSLIASRVHTASREPAYTLYEVPSTVYCIEVQRFIEQIHGETVALTGLQFFKVKRGIVLAIAGTIVTYELVLMQFTGVTPTATPV</sequence>
<dbReference type="PIRSF" id="PIRSF038981">
    <property type="entry name" value="GRP"/>
    <property type="match status" value="1"/>
</dbReference>
<keyword evidence="6 9" id="KW-0472">Membrane</keyword>
<comment type="caution">
    <text evidence="10">The sequence shown here is derived from an EMBL/GenBank/DDBJ whole genome shotgun (WGS) entry which is preliminary data.</text>
</comment>